<feature type="domain" description="Mos1 transposase HTH" evidence="1">
    <location>
        <begin position="7"/>
        <end position="49"/>
    </location>
</feature>
<evidence type="ECO:0000313" key="2">
    <source>
        <dbReference type="EMBL" id="VDD80895.1"/>
    </source>
</evidence>
<organism evidence="2 3">
    <name type="scientific">Mesocestoides corti</name>
    <name type="common">Flatworm</name>
    <dbReference type="NCBI Taxonomy" id="53468"/>
    <lineage>
        <taxon>Eukaryota</taxon>
        <taxon>Metazoa</taxon>
        <taxon>Spiralia</taxon>
        <taxon>Lophotrochozoa</taxon>
        <taxon>Platyhelminthes</taxon>
        <taxon>Cestoda</taxon>
        <taxon>Eucestoda</taxon>
        <taxon>Cyclophyllidea</taxon>
        <taxon>Mesocestoididae</taxon>
        <taxon>Mesocestoides</taxon>
    </lineage>
</organism>
<proteinExistence type="predicted"/>
<reference evidence="2 3" key="1">
    <citation type="submission" date="2018-10" db="EMBL/GenBank/DDBJ databases">
        <authorList>
            <consortium name="Pathogen Informatics"/>
        </authorList>
    </citation>
    <scope>NUCLEOTIDE SEQUENCE [LARGE SCALE GENOMIC DNA]</scope>
</reference>
<name>A0A3P6HPF8_MESCO</name>
<protein>
    <recommendedName>
        <fullName evidence="1">Mos1 transposase HTH domain-containing protein</fullName>
    </recommendedName>
</protein>
<keyword evidence="3" id="KW-1185">Reference proteome</keyword>
<accession>A0A3P6HPF8</accession>
<dbReference type="AlphaFoldDB" id="A0A3P6HPF8"/>
<evidence type="ECO:0000313" key="3">
    <source>
        <dbReference type="Proteomes" id="UP000267029"/>
    </source>
</evidence>
<dbReference type="OrthoDB" id="10046483at2759"/>
<gene>
    <name evidence="2" type="ORF">MCOS_LOCUS6898</name>
</gene>
<dbReference type="Proteomes" id="UP000267029">
    <property type="component" value="Unassembled WGS sequence"/>
</dbReference>
<dbReference type="InterPro" id="IPR041426">
    <property type="entry name" value="Mos1_HTH"/>
</dbReference>
<dbReference type="Pfam" id="PF17906">
    <property type="entry name" value="HTH_48"/>
    <property type="match status" value="1"/>
</dbReference>
<dbReference type="Gene3D" id="1.10.10.1450">
    <property type="match status" value="1"/>
</dbReference>
<sequence length="145" mass="16686">MPIYKRKHHIRHCILCEFQRGISASKARKSLCSVLETCDYRYERFRSGDLDLSETCLPLLTRRQQAVIDKYTLHGNPKRKNVVGKPQTTQYIDGETRHPLEEDGSPVYLVVGHKGCTSLRTHGNWSSHDDCGTLQSITEQTERRT</sequence>
<evidence type="ECO:0000259" key="1">
    <source>
        <dbReference type="Pfam" id="PF17906"/>
    </source>
</evidence>
<dbReference type="EMBL" id="UXSR01005306">
    <property type="protein sequence ID" value="VDD80895.1"/>
    <property type="molecule type" value="Genomic_DNA"/>
</dbReference>